<dbReference type="Gene3D" id="1.10.1200.210">
    <property type="entry name" value="Chaperonin-like RbcX"/>
    <property type="match status" value="1"/>
</dbReference>
<evidence type="ECO:0000256" key="8">
    <source>
        <dbReference type="HAMAP-Rule" id="MF_00855"/>
    </source>
</evidence>
<dbReference type="GO" id="GO:0110102">
    <property type="term" value="P:ribulose bisphosphate carboxylase complex assembly"/>
    <property type="evidence" value="ECO:0007669"/>
    <property type="project" value="UniProtKB-UniRule"/>
</dbReference>
<dbReference type="GO" id="GO:0005737">
    <property type="term" value="C:cytoplasm"/>
    <property type="evidence" value="ECO:0007669"/>
    <property type="project" value="UniProtKB-SubCell"/>
</dbReference>
<evidence type="ECO:0000256" key="2">
    <source>
        <dbReference type="ARBA" id="ARBA00022531"/>
    </source>
</evidence>
<dbReference type="GO" id="GO:0015979">
    <property type="term" value="P:photosynthesis"/>
    <property type="evidence" value="ECO:0007669"/>
    <property type="project" value="UniProtKB-KW"/>
</dbReference>
<protein>
    <recommendedName>
        <fullName evidence="6 8">RuBisCO chaperone RbcX</fullName>
    </recommendedName>
</protein>
<evidence type="ECO:0000256" key="5">
    <source>
        <dbReference type="ARBA" id="ARBA00023669"/>
    </source>
</evidence>
<comment type="similarity">
    <text evidence="8">Belongs to the RbcX family.</text>
</comment>
<evidence type="ECO:0000256" key="9">
    <source>
        <dbReference type="SAM" id="MobiDB-lite"/>
    </source>
</evidence>
<dbReference type="GO" id="GO:0031470">
    <property type="term" value="C:carboxysome"/>
    <property type="evidence" value="ECO:0007669"/>
    <property type="project" value="UniProtKB-SubCell"/>
</dbReference>
<keyword evidence="4 8" id="KW-0120">Carbon dioxide fixation</keyword>
<dbReference type="AlphaFoldDB" id="A0A1D8GZN9"/>
<keyword evidence="3 8" id="KW-0143">Chaperone</keyword>
<keyword evidence="5 8" id="KW-1282">Carboxysome</keyword>
<keyword evidence="2 8" id="KW-0602">Photosynthesis</keyword>
<evidence type="ECO:0000256" key="1">
    <source>
        <dbReference type="ARBA" id="ARBA00022490"/>
    </source>
</evidence>
<dbReference type="InterPro" id="IPR038052">
    <property type="entry name" value="Chaperonin_RbcX_sf"/>
</dbReference>
<evidence type="ECO:0000256" key="7">
    <source>
        <dbReference type="ARBA" id="ARBA00024446"/>
    </source>
</evidence>
<organism evidence="10">
    <name type="scientific">Stigonema ocellatum N2131</name>
    <dbReference type="NCBI Taxonomy" id="1906276"/>
    <lineage>
        <taxon>Bacteria</taxon>
        <taxon>Bacillati</taxon>
        <taxon>Cyanobacteriota</taxon>
        <taxon>Cyanophyceae</taxon>
        <taxon>Nostocales</taxon>
        <taxon>Stigonemataceae</taxon>
        <taxon>Stigonema</taxon>
    </lineage>
</organism>
<accession>A0A1D8GZN9</accession>
<comment type="subcellular location">
    <subcellularLocation>
        <location evidence="8">Carboxysome</location>
    </subcellularLocation>
    <subcellularLocation>
        <location evidence="8">Cytoplasm</location>
    </subcellularLocation>
    <text evidence="8">Most protein is cytoplasmic, but some is in the carboxysome.</text>
</comment>
<feature type="region of interest" description="Disordered" evidence="9">
    <location>
        <begin position="112"/>
        <end position="138"/>
    </location>
</feature>
<evidence type="ECO:0000256" key="4">
    <source>
        <dbReference type="ARBA" id="ARBA00023300"/>
    </source>
</evidence>
<dbReference type="PANTHER" id="PTHR33791">
    <property type="entry name" value="CHAPERONIN-LIKE RBCX PROTEIN 1, CHLOROPLASTIC"/>
    <property type="match status" value="1"/>
</dbReference>
<dbReference type="InterPro" id="IPR003435">
    <property type="entry name" value="Chaperonin_RcbX"/>
</dbReference>
<comment type="function">
    <text evidence="8">An RbcL-specific chaperone. The central cleft of the RbcX homodimer (RbcX2) binds the C-terminus of an RbcL monomer, stabilizing the C-terminus and probably preventing its reassociation with chaperonin GroEL-ES. At the same time the peripheral region of RbcX2 binds a second RbcL monomer, bridging the RbcL homodimers in the correct orientation. The RbcX2(2)-bound RbcL dimers then assemble into the RbcL8 core (RbcL8-(RbcX2)8). RbcS binding triggers the release of RbcX2.</text>
</comment>
<sequence length="138" mass="15407">MDLKQVAKDTTKVLTSYLTYQAVRIVVAQLSETNPTKAIWLNGFSSTGKIQDGEAYIQELLQANQELALRIMTVREHLATEVTGFLPEMAVAAIAQSNMEHRRQHLERITRLHLPDPETDSASMPEALPENSTDSESN</sequence>
<evidence type="ECO:0000313" key="10">
    <source>
        <dbReference type="EMBL" id="AOT85716.1"/>
    </source>
</evidence>
<dbReference type="Pfam" id="PF02341">
    <property type="entry name" value="RbcX"/>
    <property type="match status" value="1"/>
</dbReference>
<dbReference type="HAMAP" id="MF_00855">
    <property type="entry name" value="RbcX"/>
    <property type="match status" value="1"/>
</dbReference>
<keyword evidence="7" id="KW-1283">Bacterial microcompartment</keyword>
<gene>
    <name evidence="8 10" type="primary">rbcX</name>
</gene>
<reference evidence="10" key="1">
    <citation type="submission" date="2015-09" db="EMBL/GenBank/DDBJ databases">
        <title>Phenotype diversity and phylogeny of Stigonema-species (Cyanoprokaryota) from China.</title>
        <authorList>
            <person name="Song G."/>
        </authorList>
    </citation>
    <scope>NUCLEOTIDE SEQUENCE</scope>
    <source>
        <strain evidence="10">N2131</strain>
    </source>
</reference>
<dbReference type="InterPro" id="IPR046381">
    <property type="entry name" value="RbcX"/>
</dbReference>
<keyword evidence="1 8" id="KW-0963">Cytoplasm</keyword>
<name>A0A1D8GZN9_9CYAN</name>
<dbReference type="EMBL" id="KT868727">
    <property type="protein sequence ID" value="AOT85716.1"/>
    <property type="molecule type" value="Genomic_DNA"/>
</dbReference>
<dbReference type="GO" id="GO:0015977">
    <property type="term" value="P:carbon fixation"/>
    <property type="evidence" value="ECO:0007669"/>
    <property type="project" value="UniProtKB-UniRule"/>
</dbReference>
<evidence type="ECO:0000256" key="6">
    <source>
        <dbReference type="ARBA" id="ARBA00023866"/>
    </source>
</evidence>
<dbReference type="PANTHER" id="PTHR33791:SF1">
    <property type="entry name" value="RUBISCO CHAPERONE RBCX"/>
    <property type="match status" value="1"/>
</dbReference>
<comment type="subunit">
    <text evidence="8">Homodimer. Interacts with the exposed C-terminal peptide of RbcL via its central cleft, contacts a second RbcL monomer via its peripheral polar surface.</text>
</comment>
<evidence type="ECO:0000256" key="3">
    <source>
        <dbReference type="ARBA" id="ARBA00023186"/>
    </source>
</evidence>
<dbReference type="NCBIfam" id="NF047598">
    <property type="entry name" value="ChaprRbcXCyano"/>
    <property type="match status" value="1"/>
</dbReference>
<proteinExistence type="inferred from homology"/>
<dbReference type="GO" id="GO:0044183">
    <property type="term" value="F:protein folding chaperone"/>
    <property type="evidence" value="ECO:0007669"/>
    <property type="project" value="InterPro"/>
</dbReference>
<dbReference type="SUPFAM" id="SSF158615">
    <property type="entry name" value="RbcX-like"/>
    <property type="match status" value="1"/>
</dbReference>
<dbReference type="EMBL" id="KT868728">
    <property type="protein sequence ID" value="AOT85718.1"/>
    <property type="molecule type" value="Genomic_DNA"/>
</dbReference>
<comment type="domain">
    <text evidence="8">The homodimer has 2 functional domains, a central cleft essential for production of soluble RbcL in which the RbcL peptide binds, and a polar surface which plays a role in correct RbcL subunit arrangement.</text>
</comment>